<proteinExistence type="predicted"/>
<dbReference type="InterPro" id="IPR050679">
    <property type="entry name" value="Bact_HTH_transcr_reg"/>
</dbReference>
<protein>
    <submittedName>
        <fullName evidence="5">GntR family transcriptional regulator</fullName>
    </submittedName>
</protein>
<dbReference type="SMART" id="SM00866">
    <property type="entry name" value="UTRA"/>
    <property type="match status" value="1"/>
</dbReference>
<dbReference type="PANTHER" id="PTHR44846">
    <property type="entry name" value="MANNOSYL-D-GLYCERATE TRANSPORT/METABOLISM SYSTEM REPRESSOR MNGR-RELATED"/>
    <property type="match status" value="1"/>
</dbReference>
<dbReference type="InterPro" id="IPR028978">
    <property type="entry name" value="Chorismate_lyase_/UTRA_dom_sf"/>
</dbReference>
<dbReference type="PROSITE" id="PS50949">
    <property type="entry name" value="HTH_GNTR"/>
    <property type="match status" value="1"/>
</dbReference>
<keyword evidence="6" id="KW-1185">Reference proteome</keyword>
<dbReference type="RefSeq" id="WP_120467109.1">
    <property type="nucleotide sequence ID" value="NZ_RAYQ01000003.1"/>
</dbReference>
<organism evidence="5 6">
    <name type="scientific">Parablautia intestinalis</name>
    <dbReference type="NCBI Taxonomy" id="2320100"/>
    <lineage>
        <taxon>Bacteria</taxon>
        <taxon>Bacillati</taxon>
        <taxon>Bacillota</taxon>
        <taxon>Clostridia</taxon>
        <taxon>Lachnospirales</taxon>
        <taxon>Lachnospiraceae</taxon>
        <taxon>Parablautia</taxon>
    </lineage>
</organism>
<dbReference type="InterPro" id="IPR000524">
    <property type="entry name" value="Tscrpt_reg_HTH_GntR"/>
</dbReference>
<dbReference type="EMBL" id="RAYQ01000003">
    <property type="protein sequence ID" value="RKI93196.1"/>
    <property type="molecule type" value="Genomic_DNA"/>
</dbReference>
<name>A0A3A9B179_9FIRM</name>
<dbReference type="Pfam" id="PF00392">
    <property type="entry name" value="GntR"/>
    <property type="match status" value="1"/>
</dbReference>
<feature type="domain" description="HTH gntR-type" evidence="4">
    <location>
        <begin position="16"/>
        <end position="84"/>
    </location>
</feature>
<dbReference type="GO" id="GO:0003700">
    <property type="term" value="F:DNA-binding transcription factor activity"/>
    <property type="evidence" value="ECO:0007669"/>
    <property type="project" value="InterPro"/>
</dbReference>
<dbReference type="Proteomes" id="UP000280696">
    <property type="component" value="Unassembled WGS sequence"/>
</dbReference>
<comment type="caution">
    <text evidence="5">The sequence shown here is derived from an EMBL/GenBank/DDBJ whole genome shotgun (WGS) entry which is preliminary data.</text>
</comment>
<evidence type="ECO:0000313" key="6">
    <source>
        <dbReference type="Proteomes" id="UP000280696"/>
    </source>
</evidence>
<keyword evidence="3" id="KW-0804">Transcription</keyword>
<dbReference type="SUPFAM" id="SSF46785">
    <property type="entry name" value="Winged helix' DNA-binding domain"/>
    <property type="match status" value="1"/>
</dbReference>
<accession>A0A3A9B179</accession>
<dbReference type="InterPro" id="IPR036390">
    <property type="entry name" value="WH_DNA-bd_sf"/>
</dbReference>
<dbReference type="OrthoDB" id="149756at2"/>
<dbReference type="GO" id="GO:0003677">
    <property type="term" value="F:DNA binding"/>
    <property type="evidence" value="ECO:0007669"/>
    <property type="project" value="UniProtKB-KW"/>
</dbReference>
<dbReference type="PANTHER" id="PTHR44846:SF1">
    <property type="entry name" value="MANNOSYL-D-GLYCERATE TRANSPORT_METABOLISM SYSTEM REPRESSOR MNGR-RELATED"/>
    <property type="match status" value="1"/>
</dbReference>
<dbReference type="CDD" id="cd07377">
    <property type="entry name" value="WHTH_GntR"/>
    <property type="match status" value="1"/>
</dbReference>
<dbReference type="AlphaFoldDB" id="A0A3A9B179"/>
<dbReference type="GO" id="GO:0045892">
    <property type="term" value="P:negative regulation of DNA-templated transcription"/>
    <property type="evidence" value="ECO:0007669"/>
    <property type="project" value="TreeGrafter"/>
</dbReference>
<dbReference type="Gene3D" id="1.10.10.10">
    <property type="entry name" value="Winged helix-like DNA-binding domain superfamily/Winged helix DNA-binding domain"/>
    <property type="match status" value="1"/>
</dbReference>
<dbReference type="Pfam" id="PF07702">
    <property type="entry name" value="UTRA"/>
    <property type="match status" value="1"/>
</dbReference>
<evidence type="ECO:0000256" key="2">
    <source>
        <dbReference type="ARBA" id="ARBA00023125"/>
    </source>
</evidence>
<evidence type="ECO:0000256" key="3">
    <source>
        <dbReference type="ARBA" id="ARBA00023163"/>
    </source>
</evidence>
<dbReference type="SUPFAM" id="SSF64288">
    <property type="entry name" value="Chorismate lyase-like"/>
    <property type="match status" value="1"/>
</dbReference>
<evidence type="ECO:0000313" key="5">
    <source>
        <dbReference type="EMBL" id="RKI93196.1"/>
    </source>
</evidence>
<keyword evidence="2" id="KW-0238">DNA-binding</keyword>
<dbReference type="InterPro" id="IPR036388">
    <property type="entry name" value="WH-like_DNA-bd_sf"/>
</dbReference>
<dbReference type="InterPro" id="IPR011663">
    <property type="entry name" value="UTRA"/>
</dbReference>
<evidence type="ECO:0000256" key="1">
    <source>
        <dbReference type="ARBA" id="ARBA00023015"/>
    </source>
</evidence>
<keyword evidence="1" id="KW-0805">Transcription regulation</keyword>
<dbReference type="SMART" id="SM00345">
    <property type="entry name" value="HTH_GNTR"/>
    <property type="match status" value="1"/>
</dbReference>
<dbReference type="PRINTS" id="PR00035">
    <property type="entry name" value="HTHGNTR"/>
</dbReference>
<gene>
    <name evidence="5" type="ORF">D7V94_04245</name>
</gene>
<evidence type="ECO:0000259" key="4">
    <source>
        <dbReference type="PROSITE" id="PS50949"/>
    </source>
</evidence>
<dbReference type="Gene3D" id="3.40.1410.10">
    <property type="entry name" value="Chorismate lyase-like"/>
    <property type="match status" value="1"/>
</dbReference>
<sequence>MTNAISFITIDKHNQVPLYFQVKESILSAIRSGKFLPGDKLPTEEELCKEFGISRPVVRQAYSELTAEHIIERKRGHGSYVKQMDIANMNFHHLVNFEEEMKILGKKPGTQLIRAEVVPYDTDIYQSLDMEKEDPCFMIVRVRYADCMPFSLISNYISLARFPGLDRFDFAVESLYRTLEGHYHTKIYKANRTMHSQIIDPTAANLLRVEKQTAAHIVTSVDFDCLDKPVGMSVEVFPGETHEFSFTVYRR</sequence>
<reference evidence="5 6" key="1">
    <citation type="submission" date="2018-09" db="EMBL/GenBank/DDBJ databases">
        <title>Murine metabolic-syndrome-specific gut microbial biobank.</title>
        <authorList>
            <person name="Liu C."/>
        </authorList>
    </citation>
    <scope>NUCLEOTIDE SEQUENCE [LARGE SCALE GENOMIC DNA]</scope>
    <source>
        <strain evidence="5 6">0.1xD8-82</strain>
    </source>
</reference>